<dbReference type="EMBL" id="JBJJXI010000141">
    <property type="protein sequence ID" value="KAL3387020.1"/>
    <property type="molecule type" value="Genomic_DNA"/>
</dbReference>
<dbReference type="AlphaFoldDB" id="A0ABD2W1S5"/>
<proteinExistence type="predicted"/>
<sequence>MILCISPSELKEIKNCITSHDVWAKVETTYASKTPARKASLYKQLRGERAPVTNTTPYRCQIYNNQIKNTNEELLESMTRIQRGKCAVLYRLLYDGCRASGLTEWLDLGRNGDDVCRGEDDHIQGLYPVAHLMHQDVAWAA</sequence>
<name>A0ABD2W1S5_9HYME</name>
<keyword evidence="2" id="KW-1185">Reference proteome</keyword>
<protein>
    <submittedName>
        <fullName evidence="1">Uncharacterized protein</fullName>
    </submittedName>
</protein>
<accession>A0ABD2W1S5</accession>
<reference evidence="1 2" key="1">
    <citation type="journal article" date="2024" name="bioRxiv">
        <title>A reference genome for Trichogramma kaykai: A tiny desert-dwelling parasitoid wasp with competing sex-ratio distorters.</title>
        <authorList>
            <person name="Culotta J."/>
            <person name="Lindsey A.R."/>
        </authorList>
    </citation>
    <scope>NUCLEOTIDE SEQUENCE [LARGE SCALE GENOMIC DNA]</scope>
    <source>
        <strain evidence="1 2">KSX58</strain>
    </source>
</reference>
<gene>
    <name evidence="1" type="ORF">TKK_017599</name>
</gene>
<dbReference type="Pfam" id="PF14223">
    <property type="entry name" value="Retrotran_gag_2"/>
    <property type="match status" value="1"/>
</dbReference>
<organism evidence="1 2">
    <name type="scientific">Trichogramma kaykai</name>
    <dbReference type="NCBI Taxonomy" id="54128"/>
    <lineage>
        <taxon>Eukaryota</taxon>
        <taxon>Metazoa</taxon>
        <taxon>Ecdysozoa</taxon>
        <taxon>Arthropoda</taxon>
        <taxon>Hexapoda</taxon>
        <taxon>Insecta</taxon>
        <taxon>Pterygota</taxon>
        <taxon>Neoptera</taxon>
        <taxon>Endopterygota</taxon>
        <taxon>Hymenoptera</taxon>
        <taxon>Apocrita</taxon>
        <taxon>Proctotrupomorpha</taxon>
        <taxon>Chalcidoidea</taxon>
        <taxon>Trichogrammatidae</taxon>
        <taxon>Trichogramma</taxon>
    </lineage>
</organism>
<dbReference type="Proteomes" id="UP001627154">
    <property type="component" value="Unassembled WGS sequence"/>
</dbReference>
<evidence type="ECO:0000313" key="1">
    <source>
        <dbReference type="EMBL" id="KAL3387020.1"/>
    </source>
</evidence>
<evidence type="ECO:0000313" key="2">
    <source>
        <dbReference type="Proteomes" id="UP001627154"/>
    </source>
</evidence>
<comment type="caution">
    <text evidence="1">The sequence shown here is derived from an EMBL/GenBank/DDBJ whole genome shotgun (WGS) entry which is preliminary data.</text>
</comment>